<dbReference type="SMART" id="SM00346">
    <property type="entry name" value="HTH_ICLR"/>
    <property type="match status" value="1"/>
</dbReference>
<dbReference type="Gene3D" id="1.10.10.10">
    <property type="entry name" value="Winged helix-like DNA-binding domain superfamily/Winged helix DNA-binding domain"/>
    <property type="match status" value="1"/>
</dbReference>
<evidence type="ECO:0000256" key="4">
    <source>
        <dbReference type="SAM" id="MobiDB-lite"/>
    </source>
</evidence>
<dbReference type="PROSITE" id="PS51077">
    <property type="entry name" value="HTH_ICLR"/>
    <property type="match status" value="1"/>
</dbReference>
<dbReference type="InterPro" id="IPR014757">
    <property type="entry name" value="Tscrpt_reg_IclR_C"/>
</dbReference>
<dbReference type="PROSITE" id="PS51078">
    <property type="entry name" value="ICLR_ED"/>
    <property type="match status" value="1"/>
</dbReference>
<dbReference type="InterPro" id="IPR036390">
    <property type="entry name" value="WH_DNA-bd_sf"/>
</dbReference>
<dbReference type="Pfam" id="PF09339">
    <property type="entry name" value="HTH_IclR"/>
    <property type="match status" value="1"/>
</dbReference>
<dbReference type="Gene3D" id="3.30.450.40">
    <property type="match status" value="1"/>
</dbReference>
<dbReference type="Proteomes" id="UP001301731">
    <property type="component" value="Chromosome"/>
</dbReference>
<dbReference type="InterPro" id="IPR029016">
    <property type="entry name" value="GAF-like_dom_sf"/>
</dbReference>
<keyword evidence="8" id="KW-1185">Reference proteome</keyword>
<evidence type="ECO:0000259" key="6">
    <source>
        <dbReference type="PROSITE" id="PS51078"/>
    </source>
</evidence>
<keyword evidence="3" id="KW-0804">Transcription</keyword>
<evidence type="ECO:0000313" key="7">
    <source>
        <dbReference type="EMBL" id="WOX24985.1"/>
    </source>
</evidence>
<feature type="domain" description="HTH iclR-type" evidence="5">
    <location>
        <begin position="16"/>
        <end position="76"/>
    </location>
</feature>
<dbReference type="InterPro" id="IPR050707">
    <property type="entry name" value="HTH_MetabolicPath_Reg"/>
</dbReference>
<feature type="region of interest" description="Disordered" evidence="4">
    <location>
        <begin position="254"/>
        <end position="278"/>
    </location>
</feature>
<reference evidence="7 8" key="1">
    <citation type="submission" date="2023-10" db="EMBL/GenBank/DDBJ databases">
        <title>The genome sequence of Streptomyces sp. HUAS YS2.</title>
        <authorList>
            <person name="Mo P."/>
        </authorList>
    </citation>
    <scope>NUCLEOTIDE SEQUENCE [LARGE SCALE GENOMIC DNA]</scope>
    <source>
        <strain evidence="7 8">HUAS YS2</strain>
    </source>
</reference>
<feature type="domain" description="IclR-ED" evidence="6">
    <location>
        <begin position="77"/>
        <end position="255"/>
    </location>
</feature>
<gene>
    <name evidence="7" type="ORF">R2D22_27805</name>
</gene>
<evidence type="ECO:0000259" key="5">
    <source>
        <dbReference type="PROSITE" id="PS51077"/>
    </source>
</evidence>
<dbReference type="InterPro" id="IPR005471">
    <property type="entry name" value="Tscrpt_reg_IclR_N"/>
</dbReference>
<dbReference type="PANTHER" id="PTHR30136:SF24">
    <property type="entry name" value="HTH-TYPE TRANSCRIPTIONAL REPRESSOR ALLR"/>
    <property type="match status" value="1"/>
</dbReference>
<proteinExistence type="predicted"/>
<dbReference type="PANTHER" id="PTHR30136">
    <property type="entry name" value="HELIX-TURN-HELIX TRANSCRIPTIONAL REGULATOR, ICLR FAMILY"/>
    <property type="match status" value="1"/>
</dbReference>
<dbReference type="Pfam" id="PF01614">
    <property type="entry name" value="IclR_C"/>
    <property type="match status" value="1"/>
</dbReference>
<dbReference type="SUPFAM" id="SSF55781">
    <property type="entry name" value="GAF domain-like"/>
    <property type="match status" value="1"/>
</dbReference>
<dbReference type="SUPFAM" id="SSF46785">
    <property type="entry name" value="Winged helix' DNA-binding domain"/>
    <property type="match status" value="1"/>
</dbReference>
<evidence type="ECO:0000313" key="8">
    <source>
        <dbReference type="Proteomes" id="UP001301731"/>
    </source>
</evidence>
<accession>A0ABZ0LZP4</accession>
<evidence type="ECO:0000256" key="1">
    <source>
        <dbReference type="ARBA" id="ARBA00023015"/>
    </source>
</evidence>
<organism evidence="7 8">
    <name type="scientific">Streptomyces solicathayae</name>
    <dbReference type="NCBI Taxonomy" id="3081768"/>
    <lineage>
        <taxon>Bacteria</taxon>
        <taxon>Bacillati</taxon>
        <taxon>Actinomycetota</taxon>
        <taxon>Actinomycetes</taxon>
        <taxon>Kitasatosporales</taxon>
        <taxon>Streptomycetaceae</taxon>
        <taxon>Streptomyces</taxon>
    </lineage>
</organism>
<protein>
    <submittedName>
        <fullName evidence="7">IclR family transcriptional regulator</fullName>
    </submittedName>
</protein>
<sequence length="292" mass="31640">MTAELVGVPAPATAAPSLLEKAARVLAAFDGPEPRLSLTEVIRRSGLPRSSAHRILDQLVQLRWLDREGRDYRMGMRMLELGALAAHHNRLRQAALPRLHALHESTGHLVHLYVLDGAEIVCLERIGGSADTAVPSRVGGRMPAHSTAAGKALLAFGDPGVVESVLAARLRAHTPRTVVQPAQLRSRLAAVRDRGVAFDEEETFRGVSCVAAPLRGAGRAIAAVSVSGRGAHRELERLAPAVRACARAVWQDLFGPTRPPRRPTPTESLPAPDMSEQEMDTMMGWLWTSEWM</sequence>
<keyword evidence="2" id="KW-0238">DNA-binding</keyword>
<evidence type="ECO:0000256" key="3">
    <source>
        <dbReference type="ARBA" id="ARBA00023163"/>
    </source>
</evidence>
<dbReference type="InterPro" id="IPR036388">
    <property type="entry name" value="WH-like_DNA-bd_sf"/>
</dbReference>
<evidence type="ECO:0000256" key="2">
    <source>
        <dbReference type="ARBA" id="ARBA00023125"/>
    </source>
</evidence>
<dbReference type="RefSeq" id="WP_318107429.1">
    <property type="nucleotide sequence ID" value="NZ_CP137573.1"/>
</dbReference>
<keyword evidence="1" id="KW-0805">Transcription regulation</keyword>
<dbReference type="EMBL" id="CP137573">
    <property type="protein sequence ID" value="WOX24985.1"/>
    <property type="molecule type" value="Genomic_DNA"/>
</dbReference>
<name>A0ABZ0LZP4_9ACTN</name>